<accession>A0A0C5VMW7</accession>
<evidence type="ECO:0008006" key="3">
    <source>
        <dbReference type="Google" id="ProtNLM"/>
    </source>
</evidence>
<dbReference type="Gene3D" id="1.25.40.20">
    <property type="entry name" value="Ankyrin repeat-containing domain"/>
    <property type="match status" value="1"/>
</dbReference>
<gene>
    <name evidence="1" type="ORF">YC6258_04036</name>
</gene>
<keyword evidence="2" id="KW-1185">Reference proteome</keyword>
<dbReference type="Proteomes" id="UP000032266">
    <property type="component" value="Chromosome"/>
</dbReference>
<organism evidence="1 2">
    <name type="scientific">Gynuella sunshinyii YC6258</name>
    <dbReference type="NCBI Taxonomy" id="1445510"/>
    <lineage>
        <taxon>Bacteria</taxon>
        <taxon>Pseudomonadati</taxon>
        <taxon>Pseudomonadota</taxon>
        <taxon>Gammaproteobacteria</taxon>
        <taxon>Oceanospirillales</taxon>
        <taxon>Saccharospirillaceae</taxon>
        <taxon>Gynuella</taxon>
    </lineage>
</organism>
<proteinExistence type="predicted"/>
<sequence length="234" mass="26024">MIHLLHILKRQKGLLSSALMLIVLSCSQQNDIAEEPPGFESLLMRFQQGDNDAKANIIDRAVVENRCDQIASLVHQGARLDTVNEAGGNPLTEALLLDHYACADAIITSSSPENNGIDWKEPDDSEDGSYDIVELAINYSSPPEIFEAIWLSKLRTRKPNEEALYSRDIASSNRVDLLKVMVKHGLDLSRVFEDGYTLRREASEEAADRVVYYIDKTLGSDTNSNPQPHANADK</sequence>
<reference evidence="1 2" key="1">
    <citation type="submission" date="2014-01" db="EMBL/GenBank/DDBJ databases">
        <title>Full genme sequencing of cellulolytic bacterium Gynuella sunshinyii YC6258T gen. nov., sp. nov.</title>
        <authorList>
            <person name="Khan H."/>
            <person name="Chung E.J."/>
            <person name="Chung Y.R."/>
        </authorList>
    </citation>
    <scope>NUCLEOTIDE SEQUENCE [LARGE SCALE GENOMIC DNA]</scope>
    <source>
        <strain evidence="1 2">YC6258</strain>
    </source>
</reference>
<dbReference type="HOGENOM" id="CLU_1183704_0_0_6"/>
<dbReference type="RefSeq" id="WP_044618175.1">
    <property type="nucleotide sequence ID" value="NZ_CP007142.1"/>
</dbReference>
<name>A0A0C5VMW7_9GAMM</name>
<dbReference type="SUPFAM" id="SSF48403">
    <property type="entry name" value="Ankyrin repeat"/>
    <property type="match status" value="1"/>
</dbReference>
<dbReference type="EMBL" id="CP007142">
    <property type="protein sequence ID" value="AJQ96072.1"/>
    <property type="molecule type" value="Genomic_DNA"/>
</dbReference>
<evidence type="ECO:0000313" key="2">
    <source>
        <dbReference type="Proteomes" id="UP000032266"/>
    </source>
</evidence>
<protein>
    <recommendedName>
        <fullName evidence="3">Ankyrin repeat</fullName>
    </recommendedName>
</protein>
<dbReference type="AlphaFoldDB" id="A0A0C5VMW7"/>
<dbReference type="InterPro" id="IPR036770">
    <property type="entry name" value="Ankyrin_rpt-contain_sf"/>
</dbReference>
<dbReference type="STRING" id="1445510.YC6258_04036"/>
<dbReference type="KEGG" id="gsn:YC6258_04036"/>
<evidence type="ECO:0000313" key="1">
    <source>
        <dbReference type="EMBL" id="AJQ96072.1"/>
    </source>
</evidence>